<dbReference type="Gene3D" id="3.40.50.720">
    <property type="entry name" value="NAD(P)-binding Rossmann-like Domain"/>
    <property type="match status" value="1"/>
</dbReference>
<evidence type="ECO:0000313" key="3">
    <source>
        <dbReference type="Proteomes" id="UP000230709"/>
    </source>
</evidence>
<gene>
    <name evidence="2" type="ORF">CQW49_03945</name>
</gene>
<dbReference type="SUPFAM" id="SSF51735">
    <property type="entry name" value="NAD(P)-binding Rossmann-fold domains"/>
    <property type="match status" value="1"/>
</dbReference>
<dbReference type="Pfam" id="PF01370">
    <property type="entry name" value="Epimerase"/>
    <property type="match status" value="1"/>
</dbReference>
<dbReference type="RefSeq" id="WP_003610404.1">
    <property type="nucleotide sequence ID" value="NZ_ADVE02000001.1"/>
</dbReference>
<feature type="domain" description="NAD-dependent epimerase/dehydratase" evidence="1">
    <location>
        <begin position="9"/>
        <end position="229"/>
    </location>
</feature>
<sequence length="350" mass="39167">MSKTIDAPVLITGGAGFFGSLLVERLIAEGEHCVVVDLQRCDKRHERLTAIEGDIRDAAMLDRLCAERRFKTIYHCAAMLAHAVEDKTFLWESNVDGTRNVAEAAARHGVRALVFLSSNCLWAENMGRPVREDDEPAPVEIYGKSKWEGEKILAGYADRLNVVSIRCPTIIDEGRLGLLAILFEFIAEGRKVWVVGGGRNRYQFIYAQDLIAACIAAADYPGSEVFNIGSDNVETFREVYGSVIARAGTRARVASLPRRATLFAMRLAHTLGVSPLGPYQYRMIAEDFVFDTSKIKAALQWRPTLSNADMLWLAYRYFEQHRAAIQSRRDVSAHKQAARMGVIRLLKWVS</sequence>
<dbReference type="InterPro" id="IPR036291">
    <property type="entry name" value="NAD(P)-bd_dom_sf"/>
</dbReference>
<name>A0A2D2CWL8_METT3</name>
<evidence type="ECO:0000259" key="1">
    <source>
        <dbReference type="Pfam" id="PF01370"/>
    </source>
</evidence>
<proteinExistence type="predicted"/>
<dbReference type="EMBL" id="CP023737">
    <property type="protein sequence ID" value="ATQ67137.1"/>
    <property type="molecule type" value="Genomic_DNA"/>
</dbReference>
<dbReference type="KEGG" id="mtw:CQW49_03945"/>
<dbReference type="Proteomes" id="UP000230709">
    <property type="component" value="Chromosome"/>
</dbReference>
<dbReference type="PANTHER" id="PTHR43245">
    <property type="entry name" value="BIFUNCTIONAL POLYMYXIN RESISTANCE PROTEIN ARNA"/>
    <property type="match status" value="1"/>
</dbReference>
<accession>A0A2D2CWL8</accession>
<dbReference type="STRING" id="595536.GCA_000178815_04373"/>
<dbReference type="InterPro" id="IPR050177">
    <property type="entry name" value="Lipid_A_modif_metabolic_enz"/>
</dbReference>
<evidence type="ECO:0000313" key="2">
    <source>
        <dbReference type="EMBL" id="ATQ67137.1"/>
    </source>
</evidence>
<reference evidence="3" key="1">
    <citation type="submission" date="2017-10" db="EMBL/GenBank/DDBJ databases">
        <title>Completed PacBio SMRT sequence of Methylosinus trichosporium OB3b reveals presence of a third large plasmid.</title>
        <authorList>
            <person name="Charles T.C."/>
            <person name="Lynch M.D.J."/>
            <person name="Heil J.R."/>
            <person name="Cheng J."/>
        </authorList>
    </citation>
    <scope>NUCLEOTIDE SEQUENCE [LARGE SCALE GENOMIC DNA]</scope>
    <source>
        <strain evidence="3">OB3b</strain>
    </source>
</reference>
<keyword evidence="3" id="KW-1185">Reference proteome</keyword>
<dbReference type="AlphaFoldDB" id="A0A2D2CWL8"/>
<dbReference type="InterPro" id="IPR001509">
    <property type="entry name" value="Epimerase_deHydtase"/>
</dbReference>
<organism evidence="2 3">
    <name type="scientific">Methylosinus trichosporium (strain ATCC 35070 / NCIMB 11131 / UNIQEM 75 / OB3b)</name>
    <dbReference type="NCBI Taxonomy" id="595536"/>
    <lineage>
        <taxon>Bacteria</taxon>
        <taxon>Pseudomonadati</taxon>
        <taxon>Pseudomonadota</taxon>
        <taxon>Alphaproteobacteria</taxon>
        <taxon>Hyphomicrobiales</taxon>
        <taxon>Methylocystaceae</taxon>
        <taxon>Methylosinus</taxon>
    </lineage>
</organism>
<protein>
    <submittedName>
        <fullName evidence="2">NAD(P)-dependent oxidoreductase</fullName>
    </submittedName>
</protein>